<feature type="transmembrane region" description="Helical" evidence="1">
    <location>
        <begin position="331"/>
        <end position="350"/>
    </location>
</feature>
<dbReference type="PANTHER" id="PTHR34814">
    <property type="entry name" value="NITROSOGUANIDINE RESISTANCE PROTEIN SNG1"/>
    <property type="match status" value="1"/>
</dbReference>
<dbReference type="InterPro" id="IPR022703">
    <property type="entry name" value="DUF3533"/>
</dbReference>
<dbReference type="PANTHER" id="PTHR34814:SF2">
    <property type="entry name" value="DUF3533 DOMAIN-CONTAINING PROTEIN"/>
    <property type="match status" value="1"/>
</dbReference>
<accession>A0A1L7XJA8</accession>
<dbReference type="EMBL" id="FJOG01000029">
    <property type="protein sequence ID" value="CZR65098.1"/>
    <property type="molecule type" value="Genomic_DNA"/>
</dbReference>
<feature type="transmembrane region" description="Helical" evidence="1">
    <location>
        <begin position="25"/>
        <end position="53"/>
    </location>
</feature>
<dbReference type="Pfam" id="PF12051">
    <property type="entry name" value="DUF3533"/>
    <property type="match status" value="1"/>
</dbReference>
<feature type="transmembrane region" description="Helical" evidence="1">
    <location>
        <begin position="270"/>
        <end position="290"/>
    </location>
</feature>
<dbReference type="InterPro" id="IPR053001">
    <property type="entry name" value="MNNG_permease-like"/>
</dbReference>
<dbReference type="GO" id="GO:0016020">
    <property type="term" value="C:membrane"/>
    <property type="evidence" value="ECO:0007669"/>
    <property type="project" value="TreeGrafter"/>
</dbReference>
<feature type="transmembrane region" description="Helical" evidence="1">
    <location>
        <begin position="302"/>
        <end position="319"/>
    </location>
</feature>
<organism evidence="3 4">
    <name type="scientific">Phialocephala subalpina</name>
    <dbReference type="NCBI Taxonomy" id="576137"/>
    <lineage>
        <taxon>Eukaryota</taxon>
        <taxon>Fungi</taxon>
        <taxon>Dikarya</taxon>
        <taxon>Ascomycota</taxon>
        <taxon>Pezizomycotina</taxon>
        <taxon>Leotiomycetes</taxon>
        <taxon>Helotiales</taxon>
        <taxon>Mollisiaceae</taxon>
        <taxon>Phialocephala</taxon>
        <taxon>Phialocephala fortinii species complex</taxon>
    </lineage>
</organism>
<evidence type="ECO:0000313" key="3">
    <source>
        <dbReference type="EMBL" id="CZR65098.1"/>
    </source>
</evidence>
<name>A0A1L7XJA8_9HELO</name>
<evidence type="ECO:0000259" key="2">
    <source>
        <dbReference type="Pfam" id="PF12051"/>
    </source>
</evidence>
<evidence type="ECO:0000256" key="1">
    <source>
        <dbReference type="SAM" id="Phobius"/>
    </source>
</evidence>
<feature type="domain" description="DUF3533" evidence="2">
    <location>
        <begin position="33"/>
        <end position="398"/>
    </location>
</feature>
<gene>
    <name evidence="3" type="ORF">PAC_14998</name>
</gene>
<dbReference type="STRING" id="576137.A0A1L7XJA8"/>
<reference evidence="3 4" key="1">
    <citation type="submission" date="2016-03" db="EMBL/GenBank/DDBJ databases">
        <authorList>
            <person name="Ploux O."/>
        </authorList>
    </citation>
    <scope>NUCLEOTIDE SEQUENCE [LARGE SCALE GENOMIC DNA]</scope>
    <source>
        <strain evidence="3 4">UAMH 11012</strain>
    </source>
</reference>
<keyword evidence="4" id="KW-1185">Reference proteome</keyword>
<feature type="transmembrane region" description="Helical" evidence="1">
    <location>
        <begin position="225"/>
        <end position="249"/>
    </location>
</feature>
<feature type="transmembrane region" description="Helical" evidence="1">
    <location>
        <begin position="386"/>
        <end position="407"/>
    </location>
</feature>
<dbReference type="AlphaFoldDB" id="A0A1L7XJA8"/>
<proteinExistence type="predicted"/>
<keyword evidence="1" id="KW-0812">Transmembrane</keyword>
<dbReference type="OrthoDB" id="2140105at2759"/>
<dbReference type="Proteomes" id="UP000184330">
    <property type="component" value="Unassembled WGS sequence"/>
</dbReference>
<protein>
    <recommendedName>
        <fullName evidence="2">DUF3533 domain-containing protein</fullName>
    </recommendedName>
</protein>
<evidence type="ECO:0000313" key="4">
    <source>
        <dbReference type="Proteomes" id="UP000184330"/>
    </source>
</evidence>
<keyword evidence="1" id="KW-0472">Membrane</keyword>
<sequence length="507" mass="57074">MQGYPKAHRNRIHGSDKSIQKSRIVFFRAAGLNFLLLQVLFLGLFCYIFGSIWQQSDHIHNMNVVFVDYDSGGVLGTAVRDAYKTLQGNTFPTLEEATPERFTTPGDLREEVCKIHYWAAIYISQGASERLANALLGGIATSTYNRSNALTFIWNEAIYSTIMDSDISGSMTSLSSAARIAYAAANGTGALQILNATDPTAISVFANPWQLSNINIQPTTQGSRLIYNTLVIILILIQEFFYLGTINGLNTEFKIYHKLYPHRIIAVRNGISLAYTLCGSLCVAGAIWAFRGNWNVNYNQFGLTWAIFWLFAHLNFLWLDVFTIWTPHQYIPTIFITWIVFNVTSILIPFELSPRFYRWGYAMPAHAVYQTLTDIWSSGCNPRLNYALPVLFVLEVLGLLLGVLGVYRRCHYAVIAEEAAEAAFRDRVAVAMAFERNLVDERRKNATGENDDIVAQEEGKLGDVIRSEDRKLQRQQTKATQDCNFGPSFSLAFKENSLDSDSNSMLE</sequence>
<keyword evidence="1" id="KW-1133">Transmembrane helix</keyword>